<evidence type="ECO:0000313" key="3">
    <source>
        <dbReference type="EMBL" id="TKJ40878.1"/>
    </source>
</evidence>
<dbReference type="GO" id="GO:0006281">
    <property type="term" value="P:DNA repair"/>
    <property type="evidence" value="ECO:0007669"/>
    <property type="project" value="InterPro"/>
</dbReference>
<keyword evidence="1" id="KW-0227">DNA damage</keyword>
<gene>
    <name evidence="3" type="ORF">CEE36_09040</name>
</gene>
<dbReference type="InterPro" id="IPR052520">
    <property type="entry name" value="ATL_DNA_repair"/>
</dbReference>
<dbReference type="GO" id="GO:0032259">
    <property type="term" value="P:methylation"/>
    <property type="evidence" value="ECO:0007669"/>
    <property type="project" value="UniProtKB-KW"/>
</dbReference>
<comment type="caution">
    <text evidence="3">The sequence shown here is derived from an EMBL/GenBank/DDBJ whole genome shotgun (WGS) entry which is preliminary data.</text>
</comment>
<dbReference type="PANTHER" id="PTHR42942:SF1">
    <property type="entry name" value="ALKYLTRANSFERASE-LIKE PROTEIN 1"/>
    <property type="match status" value="1"/>
</dbReference>
<accession>A0A532V136</accession>
<dbReference type="AlphaFoldDB" id="A0A532V136"/>
<dbReference type="InterPro" id="IPR036388">
    <property type="entry name" value="WH-like_DNA-bd_sf"/>
</dbReference>
<keyword evidence="3" id="KW-0489">Methyltransferase</keyword>
<dbReference type="InterPro" id="IPR014048">
    <property type="entry name" value="MethylDNA_cys_MeTrfase_DNA-bd"/>
</dbReference>
<proteinExistence type="predicted"/>
<dbReference type="GO" id="GO:0008168">
    <property type="term" value="F:methyltransferase activity"/>
    <property type="evidence" value="ECO:0007669"/>
    <property type="project" value="UniProtKB-KW"/>
</dbReference>
<dbReference type="Gene3D" id="1.10.10.10">
    <property type="entry name" value="Winged helix-like DNA-binding domain superfamily/Winged helix DNA-binding domain"/>
    <property type="match status" value="1"/>
</dbReference>
<keyword evidence="3" id="KW-0808">Transferase</keyword>
<dbReference type="Pfam" id="PF01035">
    <property type="entry name" value="DNA_binding_1"/>
    <property type="match status" value="1"/>
</dbReference>
<protein>
    <submittedName>
        <fullName evidence="3">DNA methyltransferase</fullName>
    </submittedName>
</protein>
<reference evidence="3 4" key="1">
    <citation type="submission" date="2017-06" db="EMBL/GenBank/DDBJ databases">
        <title>Novel microbial phyla capable of carbon fixation and sulfur reduction in deep-sea sediments.</title>
        <authorList>
            <person name="Huang J."/>
            <person name="Baker B."/>
            <person name="Wang Y."/>
        </authorList>
    </citation>
    <scope>NUCLEOTIDE SEQUENCE [LARGE SCALE GENOMIC DNA]</scope>
    <source>
        <strain evidence="3">B3_TA06</strain>
    </source>
</reference>
<dbReference type="PANTHER" id="PTHR42942">
    <property type="entry name" value="6-O-METHYLGUANINE DNA METHYLTRANSFERASE"/>
    <property type="match status" value="1"/>
</dbReference>
<name>A0A532V136_UNCT6</name>
<evidence type="ECO:0000259" key="2">
    <source>
        <dbReference type="Pfam" id="PF01035"/>
    </source>
</evidence>
<organism evidence="3 4">
    <name type="scientific">candidate division TA06 bacterium B3_TA06</name>
    <dbReference type="NCBI Taxonomy" id="2012487"/>
    <lineage>
        <taxon>Bacteria</taxon>
        <taxon>Bacteria division TA06</taxon>
    </lineage>
</organism>
<dbReference type="EMBL" id="NJBO01000016">
    <property type="protein sequence ID" value="TKJ40878.1"/>
    <property type="molecule type" value="Genomic_DNA"/>
</dbReference>
<feature type="domain" description="Methylated-DNA-[protein]-cysteine S-methyltransferase DNA binding" evidence="2">
    <location>
        <begin position="6"/>
        <end position="85"/>
    </location>
</feature>
<sequence length="102" mass="11610">MSEKTFTERVVEAIKRIPKGKVATYGQIAMMAGNYRGARQVVRVLHSMSEKEGLSWHRVINSKGTISLTGEGYRIQKQLLKAEGITLDEQGKIDFDRFLWKP</sequence>
<dbReference type="CDD" id="cd06445">
    <property type="entry name" value="ATase"/>
    <property type="match status" value="1"/>
</dbReference>
<evidence type="ECO:0000313" key="4">
    <source>
        <dbReference type="Proteomes" id="UP000317778"/>
    </source>
</evidence>
<dbReference type="SUPFAM" id="SSF46767">
    <property type="entry name" value="Methylated DNA-protein cysteine methyltransferase, C-terminal domain"/>
    <property type="match status" value="1"/>
</dbReference>
<dbReference type="Proteomes" id="UP000317778">
    <property type="component" value="Unassembled WGS sequence"/>
</dbReference>
<evidence type="ECO:0000256" key="1">
    <source>
        <dbReference type="ARBA" id="ARBA00022763"/>
    </source>
</evidence>
<dbReference type="InterPro" id="IPR036217">
    <property type="entry name" value="MethylDNA_cys_MeTrfase_DNAb"/>
</dbReference>